<feature type="non-terminal residue" evidence="1">
    <location>
        <position position="1"/>
    </location>
</feature>
<sequence>GQKPDKTFFLHSYTTKDDIERNSLFTKSVFSGGYLF</sequence>
<reference evidence="1" key="1">
    <citation type="journal article" date="2014" name="Front. Microbiol.">
        <title>High frequency of phylogenetically diverse reductive dehalogenase-homologous genes in deep subseafloor sedimentary metagenomes.</title>
        <authorList>
            <person name="Kawai M."/>
            <person name="Futagami T."/>
            <person name="Toyoda A."/>
            <person name="Takaki Y."/>
            <person name="Nishi S."/>
            <person name="Hori S."/>
            <person name="Arai W."/>
            <person name="Tsubouchi T."/>
            <person name="Morono Y."/>
            <person name="Uchiyama I."/>
            <person name="Ito T."/>
            <person name="Fujiyama A."/>
            <person name="Inagaki F."/>
            <person name="Takami H."/>
        </authorList>
    </citation>
    <scope>NUCLEOTIDE SEQUENCE</scope>
    <source>
        <strain evidence="1">Expedition CK06-06</strain>
    </source>
</reference>
<protein>
    <submittedName>
        <fullName evidence="1">Uncharacterized protein</fullName>
    </submittedName>
</protein>
<comment type="caution">
    <text evidence="1">The sequence shown here is derived from an EMBL/GenBank/DDBJ whole genome shotgun (WGS) entry which is preliminary data.</text>
</comment>
<dbReference type="AlphaFoldDB" id="X1BD35"/>
<organism evidence="1">
    <name type="scientific">marine sediment metagenome</name>
    <dbReference type="NCBI Taxonomy" id="412755"/>
    <lineage>
        <taxon>unclassified sequences</taxon>
        <taxon>metagenomes</taxon>
        <taxon>ecological metagenomes</taxon>
    </lineage>
</organism>
<name>X1BD35_9ZZZZ</name>
<dbReference type="EMBL" id="BART01005756">
    <property type="protein sequence ID" value="GAG69906.1"/>
    <property type="molecule type" value="Genomic_DNA"/>
</dbReference>
<proteinExistence type="predicted"/>
<accession>X1BD35</accession>
<evidence type="ECO:0000313" key="1">
    <source>
        <dbReference type="EMBL" id="GAG69906.1"/>
    </source>
</evidence>
<gene>
    <name evidence="1" type="ORF">S01H4_13037</name>
</gene>